<dbReference type="InterPro" id="IPR013168">
    <property type="entry name" value="Cpl_7_lyso_C"/>
</dbReference>
<accession>A0ABW3NGI4</accession>
<dbReference type="Gene3D" id="1.10.101.10">
    <property type="entry name" value="PGBD-like superfamily/PGBD"/>
    <property type="match status" value="1"/>
</dbReference>
<dbReference type="SMART" id="SM01095">
    <property type="entry name" value="Cpl-7"/>
    <property type="match status" value="2"/>
</dbReference>
<keyword evidence="6" id="KW-0178">Competence</keyword>
<dbReference type="PANTHER" id="PTHR30417">
    <property type="entry name" value="N-ACETYLMURAMOYL-L-ALANINE AMIDASE AMID"/>
    <property type="match status" value="1"/>
</dbReference>
<evidence type="ECO:0000313" key="14">
    <source>
        <dbReference type="Proteomes" id="UP001597041"/>
    </source>
</evidence>
<evidence type="ECO:0000256" key="3">
    <source>
        <dbReference type="ARBA" id="ARBA00011901"/>
    </source>
</evidence>
<keyword evidence="14" id="KW-1185">Reference proteome</keyword>
<feature type="domain" description="Cpl-7 lysozyme C-terminal" evidence="12">
    <location>
        <begin position="326"/>
        <end position="367"/>
    </location>
</feature>
<feature type="region of interest" description="Disordered" evidence="10">
    <location>
        <begin position="162"/>
        <end position="186"/>
    </location>
</feature>
<keyword evidence="4 13" id="KW-0378">Hydrolase</keyword>
<evidence type="ECO:0000256" key="7">
    <source>
        <dbReference type="ARBA" id="ARBA00023316"/>
    </source>
</evidence>
<evidence type="ECO:0000256" key="4">
    <source>
        <dbReference type="ARBA" id="ARBA00022801"/>
    </source>
</evidence>
<dbReference type="Proteomes" id="UP001597041">
    <property type="component" value="Unassembled WGS sequence"/>
</dbReference>
<dbReference type="SMART" id="SM00644">
    <property type="entry name" value="Ami_2"/>
    <property type="match status" value="1"/>
</dbReference>
<dbReference type="PANTHER" id="PTHR30417:SF11">
    <property type="entry name" value="N-ACETYLMURAMOYL-L-ALANINE AMIDASE XLYA"/>
    <property type="match status" value="1"/>
</dbReference>
<feature type="compositionally biased region" description="Basic residues" evidence="10">
    <location>
        <begin position="339"/>
        <end position="348"/>
    </location>
</feature>
<dbReference type="InterPro" id="IPR036505">
    <property type="entry name" value="Amidase/PGRP_sf"/>
</dbReference>
<comment type="catalytic activity">
    <reaction evidence="1">
        <text>Hydrolyzes the link between N-acetylmuramoyl residues and L-amino acid residues in certain cell-wall glycopeptides.</text>
        <dbReference type="EC" id="3.5.1.28"/>
    </reaction>
</comment>
<dbReference type="InterPro" id="IPR002502">
    <property type="entry name" value="Amidase_domain"/>
</dbReference>
<proteinExistence type="inferred from homology"/>
<dbReference type="InterPro" id="IPR036366">
    <property type="entry name" value="PGBDSf"/>
</dbReference>
<dbReference type="InterPro" id="IPR002477">
    <property type="entry name" value="Peptidoglycan-bd-like"/>
</dbReference>
<dbReference type="Pfam" id="PF08230">
    <property type="entry name" value="CW_7"/>
    <property type="match status" value="1"/>
</dbReference>
<dbReference type="SUPFAM" id="SSF55846">
    <property type="entry name" value="N-acetylmuramoyl-L-alanine amidase-like"/>
    <property type="match status" value="1"/>
</dbReference>
<feature type="domain" description="N-acetylmuramoyl-L-alanine amidase" evidence="11">
    <location>
        <begin position="11"/>
        <end position="151"/>
    </location>
</feature>
<dbReference type="Gene3D" id="3.40.80.10">
    <property type="entry name" value="Peptidoglycan recognition protein-like"/>
    <property type="match status" value="1"/>
</dbReference>
<dbReference type="GO" id="GO:0008745">
    <property type="term" value="F:N-acetylmuramoyl-L-alanine amidase activity"/>
    <property type="evidence" value="ECO:0007669"/>
    <property type="project" value="UniProtKB-EC"/>
</dbReference>
<keyword evidence="5" id="KW-0749">Sporulation</keyword>
<name>A0ABW3NGI4_9BACI</name>
<evidence type="ECO:0000313" key="13">
    <source>
        <dbReference type="EMBL" id="MFD1066707.1"/>
    </source>
</evidence>
<feature type="domain" description="Cpl-7 lysozyme C-terminal" evidence="12">
    <location>
        <begin position="277"/>
        <end position="319"/>
    </location>
</feature>
<evidence type="ECO:0000256" key="1">
    <source>
        <dbReference type="ARBA" id="ARBA00001561"/>
    </source>
</evidence>
<protein>
    <recommendedName>
        <fullName evidence="3">N-acetylmuramoyl-L-alanine amidase</fullName>
        <ecNumber evidence="3">3.5.1.28</ecNumber>
    </recommendedName>
    <alternativeName>
        <fullName evidence="9">Autolysin</fullName>
    </alternativeName>
    <alternativeName>
        <fullName evidence="8">Cell wall hydrolase</fullName>
    </alternativeName>
</protein>
<dbReference type="EMBL" id="JBHTKK010000013">
    <property type="protein sequence ID" value="MFD1066707.1"/>
    <property type="molecule type" value="Genomic_DNA"/>
</dbReference>
<dbReference type="InterPro" id="IPR051206">
    <property type="entry name" value="NAMLAA_amidase_2"/>
</dbReference>
<feature type="region of interest" description="Disordered" evidence="10">
    <location>
        <begin position="335"/>
        <end position="367"/>
    </location>
</feature>
<dbReference type="InterPro" id="IPR036365">
    <property type="entry name" value="PGBD-like_sf"/>
</dbReference>
<evidence type="ECO:0000259" key="12">
    <source>
        <dbReference type="SMART" id="SM01095"/>
    </source>
</evidence>
<evidence type="ECO:0000256" key="6">
    <source>
        <dbReference type="ARBA" id="ARBA00023287"/>
    </source>
</evidence>
<organism evidence="13 14">
    <name type="scientific">Oceanobacillus locisalsi</name>
    <dbReference type="NCBI Taxonomy" id="546107"/>
    <lineage>
        <taxon>Bacteria</taxon>
        <taxon>Bacillati</taxon>
        <taxon>Bacillota</taxon>
        <taxon>Bacilli</taxon>
        <taxon>Bacillales</taxon>
        <taxon>Bacillaceae</taxon>
        <taxon>Oceanobacillus</taxon>
    </lineage>
</organism>
<dbReference type="Pfam" id="PF01471">
    <property type="entry name" value="PG_binding_1"/>
    <property type="match status" value="1"/>
</dbReference>
<gene>
    <name evidence="13" type="ORF">ACFQ19_11785</name>
</gene>
<feature type="compositionally biased region" description="Gly residues" evidence="10">
    <location>
        <begin position="167"/>
        <end position="179"/>
    </location>
</feature>
<evidence type="ECO:0000256" key="5">
    <source>
        <dbReference type="ARBA" id="ARBA00022969"/>
    </source>
</evidence>
<evidence type="ECO:0000256" key="8">
    <source>
        <dbReference type="ARBA" id="ARBA00030881"/>
    </source>
</evidence>
<comment type="similarity">
    <text evidence="2">Belongs to the N-acetylmuramoyl-L-alanine amidase 2 family.</text>
</comment>
<dbReference type="CDD" id="cd06583">
    <property type="entry name" value="PGRP"/>
    <property type="match status" value="1"/>
</dbReference>
<dbReference type="EC" id="3.5.1.28" evidence="3"/>
<evidence type="ECO:0000256" key="10">
    <source>
        <dbReference type="SAM" id="MobiDB-lite"/>
    </source>
</evidence>
<comment type="caution">
    <text evidence="13">The sequence shown here is derived from an EMBL/GenBank/DDBJ whole genome shotgun (WGS) entry which is preliminary data.</text>
</comment>
<evidence type="ECO:0000256" key="2">
    <source>
        <dbReference type="ARBA" id="ARBA00007553"/>
    </source>
</evidence>
<dbReference type="SUPFAM" id="SSF47090">
    <property type="entry name" value="PGBD-like"/>
    <property type="match status" value="1"/>
</dbReference>
<feature type="compositionally biased region" description="Basic and acidic residues" evidence="10">
    <location>
        <begin position="354"/>
        <end position="367"/>
    </location>
</feature>
<dbReference type="Pfam" id="PF01510">
    <property type="entry name" value="Amidase_2"/>
    <property type="match status" value="1"/>
</dbReference>
<dbReference type="RefSeq" id="WP_379592284.1">
    <property type="nucleotide sequence ID" value="NZ_JBHTKK010000013.1"/>
</dbReference>
<keyword evidence="7" id="KW-0961">Cell wall biogenesis/degradation</keyword>
<evidence type="ECO:0000259" key="11">
    <source>
        <dbReference type="SMART" id="SM00644"/>
    </source>
</evidence>
<evidence type="ECO:0000256" key="9">
    <source>
        <dbReference type="ARBA" id="ARBA00032390"/>
    </source>
</evidence>
<feature type="compositionally biased region" description="Basic and acidic residues" evidence="10">
    <location>
        <begin position="282"/>
        <end position="294"/>
    </location>
</feature>
<feature type="region of interest" description="Disordered" evidence="10">
    <location>
        <begin position="261"/>
        <end position="303"/>
    </location>
</feature>
<reference evidence="14" key="1">
    <citation type="journal article" date="2019" name="Int. J. Syst. Evol. Microbiol.">
        <title>The Global Catalogue of Microorganisms (GCM) 10K type strain sequencing project: providing services to taxonomists for standard genome sequencing and annotation.</title>
        <authorList>
            <consortium name="The Broad Institute Genomics Platform"/>
            <consortium name="The Broad Institute Genome Sequencing Center for Infectious Disease"/>
            <person name="Wu L."/>
            <person name="Ma J."/>
        </authorList>
    </citation>
    <scope>NUCLEOTIDE SEQUENCE [LARGE SCALE GENOMIC DNA]</scope>
    <source>
        <strain evidence="14">CCUG 56608</strain>
    </source>
</reference>
<sequence>MVNIKRQIVSSSIANSVTGGTGNPCNYIVVHETANTNKGAGAQNHANLQSNGNSRRASWHYTVDDSAIVQSFDDTRKCWHAGNSKYNNNGIGIEIAVNPDSNFKQAVQNAADLIKHLMSKHNISAGNVVQHKTASGKDCPHFLRSGSKGVTWSDLKTAIGSSSGNVGSSGGSSSSGGGTSWKKVTGNWTGQTLGNGEYGNPIKQMQTMLANNNPPFFPNKGAKNNGIDSYFGGDTEDAVRRFQSYYGLDVDGLPGKQVYSKLNGSSSQNAKNSKKSVAQMAKEVKAGKHGNGHDARRKSLGISQSEYNKVREYVNKGSVGGSGKSVSQMANEVIQGKHGSGHSARRKSLGISKSKYEQVRKEVNKRL</sequence>